<sequence length="295" mass="33783">MFKRLFASKQRPYFKTPFRQDTLSSDLSGTRFEISLPPQDYAFAEKPCQPKVNLFDKSLYDYETEPDRNGHPPHNRGVMTECVFKRNWFTYGPIWRASHIGSLQCVGVVCDTSQMVAGLNCFNPEQFEKLILHSLYYSKGPGFGNENTSPVNWKIRQIQGADWAYLESWSRKPAWIESTDRYRDANFSVSMYAPLFEDKYLILSFVGIGSLPAEASNRALFSRIESIIPSLKIELSPSALKQKADAEKKFPDAHYSQSREPEPWKYYTSFREGDVLKGEDELVIEGPCSPPPSLL</sequence>
<organism evidence="1">
    <name type="scientific">hydrothermal vent metagenome</name>
    <dbReference type="NCBI Taxonomy" id="652676"/>
    <lineage>
        <taxon>unclassified sequences</taxon>
        <taxon>metagenomes</taxon>
        <taxon>ecological metagenomes</taxon>
    </lineage>
</organism>
<accession>A0A3B0XVY2</accession>
<protein>
    <submittedName>
        <fullName evidence="1">Uncharacterized protein</fullName>
    </submittedName>
</protein>
<evidence type="ECO:0000313" key="1">
    <source>
        <dbReference type="EMBL" id="VAW66129.1"/>
    </source>
</evidence>
<reference evidence="1" key="1">
    <citation type="submission" date="2018-06" db="EMBL/GenBank/DDBJ databases">
        <authorList>
            <person name="Zhirakovskaya E."/>
        </authorList>
    </citation>
    <scope>NUCLEOTIDE SEQUENCE</scope>
</reference>
<proteinExistence type="predicted"/>
<name>A0A3B0XVY2_9ZZZZ</name>
<gene>
    <name evidence="1" type="ORF">MNBD_GAMMA09-3666</name>
</gene>
<dbReference type="AlphaFoldDB" id="A0A3B0XVY2"/>
<dbReference type="EMBL" id="UOFI01000073">
    <property type="protein sequence ID" value="VAW66129.1"/>
    <property type="molecule type" value="Genomic_DNA"/>
</dbReference>